<evidence type="ECO:0000313" key="6">
    <source>
        <dbReference type="EMBL" id="MBE1601980.1"/>
    </source>
</evidence>
<dbReference type="EMBL" id="JADBGF010000001">
    <property type="protein sequence ID" value="MBE1601980.1"/>
    <property type="molecule type" value="Genomic_DNA"/>
</dbReference>
<organism evidence="6 7">
    <name type="scientific">Streptomyces stelliscabiei</name>
    <dbReference type="NCBI Taxonomy" id="146820"/>
    <lineage>
        <taxon>Bacteria</taxon>
        <taxon>Bacillati</taxon>
        <taxon>Actinomycetota</taxon>
        <taxon>Actinomycetes</taxon>
        <taxon>Kitasatosporales</taxon>
        <taxon>Streptomycetaceae</taxon>
        <taxon>Streptomyces</taxon>
    </lineage>
</organism>
<dbReference type="SUPFAM" id="SSF46689">
    <property type="entry name" value="Homeodomain-like"/>
    <property type="match status" value="1"/>
</dbReference>
<dbReference type="OrthoDB" id="3190535at2"/>
<dbReference type="Pfam" id="PF00440">
    <property type="entry name" value="TetR_N"/>
    <property type="match status" value="1"/>
</dbReference>
<feature type="DNA-binding region" description="H-T-H motif" evidence="4">
    <location>
        <begin position="32"/>
        <end position="51"/>
    </location>
</feature>
<keyword evidence="3" id="KW-0804">Transcription</keyword>
<dbReference type="PANTHER" id="PTHR30055:SF234">
    <property type="entry name" value="HTH-TYPE TRANSCRIPTIONAL REGULATOR BETI"/>
    <property type="match status" value="1"/>
</dbReference>
<name>A0A8I0PGQ4_9ACTN</name>
<dbReference type="GO" id="GO:0003700">
    <property type="term" value="F:DNA-binding transcription factor activity"/>
    <property type="evidence" value="ECO:0007669"/>
    <property type="project" value="TreeGrafter"/>
</dbReference>
<dbReference type="Gene3D" id="1.10.10.60">
    <property type="entry name" value="Homeodomain-like"/>
    <property type="match status" value="1"/>
</dbReference>
<dbReference type="RefSeq" id="WP_050398612.1">
    <property type="nucleotide sequence ID" value="NZ_JADBGF010000001.1"/>
</dbReference>
<evidence type="ECO:0000256" key="2">
    <source>
        <dbReference type="ARBA" id="ARBA00023125"/>
    </source>
</evidence>
<reference evidence="6 7" key="1">
    <citation type="submission" date="2020-10" db="EMBL/GenBank/DDBJ databases">
        <title>Sequencing the genomes of 1000 actinobacteria strains.</title>
        <authorList>
            <person name="Klenk H.-P."/>
        </authorList>
    </citation>
    <scope>NUCLEOTIDE SEQUENCE [LARGE SCALE GENOMIC DNA]</scope>
    <source>
        <strain evidence="6 7">DSM 41803</strain>
    </source>
</reference>
<evidence type="ECO:0000256" key="1">
    <source>
        <dbReference type="ARBA" id="ARBA00023015"/>
    </source>
</evidence>
<dbReference type="InterPro" id="IPR001647">
    <property type="entry name" value="HTH_TetR"/>
</dbReference>
<dbReference type="InterPro" id="IPR050109">
    <property type="entry name" value="HTH-type_TetR-like_transc_reg"/>
</dbReference>
<dbReference type="SUPFAM" id="SSF48498">
    <property type="entry name" value="Tetracyclin repressor-like, C-terminal domain"/>
    <property type="match status" value="1"/>
</dbReference>
<dbReference type="GO" id="GO:0000976">
    <property type="term" value="F:transcription cis-regulatory region binding"/>
    <property type="evidence" value="ECO:0007669"/>
    <property type="project" value="TreeGrafter"/>
</dbReference>
<accession>A0A8I0PGQ4</accession>
<gene>
    <name evidence="6" type="ORF">H4687_008109</name>
</gene>
<proteinExistence type="predicted"/>
<dbReference type="PRINTS" id="PR00455">
    <property type="entry name" value="HTHTETR"/>
</dbReference>
<evidence type="ECO:0000313" key="7">
    <source>
        <dbReference type="Proteomes" id="UP000629287"/>
    </source>
</evidence>
<evidence type="ECO:0000256" key="4">
    <source>
        <dbReference type="PROSITE-ProRule" id="PRU00335"/>
    </source>
</evidence>
<dbReference type="InterPro" id="IPR009057">
    <property type="entry name" value="Homeodomain-like_sf"/>
</dbReference>
<dbReference type="PROSITE" id="PS50977">
    <property type="entry name" value="HTH_TETR_2"/>
    <property type="match status" value="1"/>
</dbReference>
<dbReference type="Gene3D" id="1.10.357.10">
    <property type="entry name" value="Tetracycline Repressor, domain 2"/>
    <property type="match status" value="1"/>
</dbReference>
<keyword evidence="2 4" id="KW-0238">DNA-binding</keyword>
<dbReference type="InterPro" id="IPR036271">
    <property type="entry name" value="Tet_transcr_reg_TetR-rel_C_sf"/>
</dbReference>
<feature type="domain" description="HTH tetR-type" evidence="5">
    <location>
        <begin position="9"/>
        <end position="69"/>
    </location>
</feature>
<dbReference type="GeneID" id="86832577"/>
<keyword evidence="7" id="KW-1185">Reference proteome</keyword>
<sequence length="211" mass="23118">MPRTDKITNSTRRRILAEAASLFRRHGYRGTSTRQIAEAVGVKQPSLFHHFPNKQAILEELLAISLDDSLARAQHAASAPGPVARRLYDYVLWDLTTLHRLPFALSGIYAHDVLQDPDLAPWNAKLEALYTALRSIIEQGIRNGEFRPISPALGQAMVAGVTLSHIDYAAGHTGDDPDELASAGAAFVLGGLLLNPETLNHLLHDNQQHTP</sequence>
<protein>
    <submittedName>
        <fullName evidence="6">AcrR family transcriptional regulator</fullName>
    </submittedName>
</protein>
<dbReference type="AlphaFoldDB" id="A0A8I0PGQ4"/>
<dbReference type="Proteomes" id="UP000629287">
    <property type="component" value="Unassembled WGS sequence"/>
</dbReference>
<comment type="caution">
    <text evidence="6">The sequence shown here is derived from an EMBL/GenBank/DDBJ whole genome shotgun (WGS) entry which is preliminary data.</text>
</comment>
<evidence type="ECO:0000259" key="5">
    <source>
        <dbReference type="PROSITE" id="PS50977"/>
    </source>
</evidence>
<keyword evidence="1" id="KW-0805">Transcription regulation</keyword>
<dbReference type="PANTHER" id="PTHR30055">
    <property type="entry name" value="HTH-TYPE TRANSCRIPTIONAL REGULATOR RUTR"/>
    <property type="match status" value="1"/>
</dbReference>
<evidence type="ECO:0000256" key="3">
    <source>
        <dbReference type="ARBA" id="ARBA00023163"/>
    </source>
</evidence>